<feature type="transmembrane region" description="Helical" evidence="6">
    <location>
        <begin position="415"/>
        <end position="436"/>
    </location>
</feature>
<dbReference type="PANTHER" id="PTHR42770:SF11">
    <property type="entry name" value="INNER MEMBRANE TRANSPORT PROTEIN YBAT"/>
    <property type="match status" value="1"/>
</dbReference>
<evidence type="ECO:0000313" key="8">
    <source>
        <dbReference type="Proteomes" id="UP001649381"/>
    </source>
</evidence>
<feature type="transmembrane region" description="Helical" evidence="6">
    <location>
        <begin position="91"/>
        <end position="114"/>
    </location>
</feature>
<evidence type="ECO:0000256" key="1">
    <source>
        <dbReference type="ARBA" id="ARBA00004651"/>
    </source>
</evidence>
<keyword evidence="4 6" id="KW-1133">Transmembrane helix</keyword>
<keyword evidence="3 6" id="KW-0812">Transmembrane</keyword>
<evidence type="ECO:0000256" key="3">
    <source>
        <dbReference type="ARBA" id="ARBA00022692"/>
    </source>
</evidence>
<evidence type="ECO:0000256" key="4">
    <source>
        <dbReference type="ARBA" id="ARBA00022989"/>
    </source>
</evidence>
<feature type="transmembrane region" description="Helical" evidence="6">
    <location>
        <begin position="361"/>
        <end position="378"/>
    </location>
</feature>
<feature type="transmembrane region" description="Helical" evidence="6">
    <location>
        <begin position="200"/>
        <end position="219"/>
    </location>
</feature>
<evidence type="ECO:0000313" key="7">
    <source>
        <dbReference type="EMBL" id="MCF6136598.1"/>
    </source>
</evidence>
<keyword evidence="2" id="KW-1003">Cell membrane</keyword>
<accession>A0ABS9GYM5</accession>
<evidence type="ECO:0000256" key="6">
    <source>
        <dbReference type="SAM" id="Phobius"/>
    </source>
</evidence>
<feature type="transmembrane region" description="Helical" evidence="6">
    <location>
        <begin position="134"/>
        <end position="152"/>
    </location>
</feature>
<dbReference type="Pfam" id="PF13520">
    <property type="entry name" value="AA_permease_2"/>
    <property type="match status" value="1"/>
</dbReference>
<gene>
    <name evidence="7" type="ORF">L2716_02570</name>
</gene>
<organism evidence="7 8">
    <name type="scientific">Pseudalkalibacillus berkeleyi</name>
    <dbReference type="NCBI Taxonomy" id="1069813"/>
    <lineage>
        <taxon>Bacteria</taxon>
        <taxon>Bacillati</taxon>
        <taxon>Bacillota</taxon>
        <taxon>Bacilli</taxon>
        <taxon>Bacillales</taxon>
        <taxon>Fictibacillaceae</taxon>
        <taxon>Pseudalkalibacillus</taxon>
    </lineage>
</organism>
<keyword evidence="5 6" id="KW-0472">Membrane</keyword>
<feature type="transmembrane region" description="Helical" evidence="6">
    <location>
        <begin position="164"/>
        <end position="188"/>
    </location>
</feature>
<feature type="transmembrane region" description="Helical" evidence="6">
    <location>
        <begin position="338"/>
        <end position="355"/>
    </location>
</feature>
<keyword evidence="8" id="KW-1185">Reference proteome</keyword>
<feature type="transmembrane region" description="Helical" evidence="6">
    <location>
        <begin position="390"/>
        <end position="409"/>
    </location>
</feature>
<evidence type="ECO:0000256" key="2">
    <source>
        <dbReference type="ARBA" id="ARBA00022475"/>
    </source>
</evidence>
<reference evidence="7 8" key="1">
    <citation type="submission" date="2022-01" db="EMBL/GenBank/DDBJ databases">
        <title>Alkalihalobacillus sp. EGI L200015, a novel bacterium isolated from a salt lake sediment.</title>
        <authorList>
            <person name="Gao L."/>
            <person name="Fang B.-Z."/>
            <person name="Li W.-J."/>
        </authorList>
    </citation>
    <scope>NUCLEOTIDE SEQUENCE [LARGE SCALE GENOMIC DNA]</scope>
    <source>
        <strain evidence="7 8">KCTC 12718</strain>
    </source>
</reference>
<feature type="transmembrane region" description="Helical" evidence="6">
    <location>
        <begin position="21"/>
        <end position="44"/>
    </location>
</feature>
<feature type="transmembrane region" description="Helical" evidence="6">
    <location>
        <begin position="288"/>
        <end position="317"/>
    </location>
</feature>
<dbReference type="PIRSF" id="PIRSF006060">
    <property type="entry name" value="AA_transporter"/>
    <property type="match status" value="1"/>
</dbReference>
<protein>
    <submittedName>
        <fullName evidence="7">APC family permease</fullName>
    </submittedName>
</protein>
<name>A0ABS9GYM5_9BACL</name>
<feature type="transmembrane region" description="Helical" evidence="6">
    <location>
        <begin position="50"/>
        <end position="71"/>
    </location>
</feature>
<dbReference type="InterPro" id="IPR002293">
    <property type="entry name" value="AA/rel_permease1"/>
</dbReference>
<feature type="transmembrane region" description="Helical" evidence="6">
    <location>
        <begin position="239"/>
        <end position="258"/>
    </location>
</feature>
<sequence length="442" mass="47179">MRTYIIEVIMVSDYKENSLTLPGAIGLGTGVMISAGIFALLGQVAELAGIWFPLIFIAGGIVTGFSAYSYVKMSNEYPSAGGIGMFLAKAYGKGTITASAAMLMAISMVINQSLVARTFGTYTLQIFDGDQPGYLVPLLGVGLLTFAFLVNISGNSFIQTFTSIVSLLKIVGLVVFAIGGLWAAGFSFTPAEGSGSTPDTTVAGIIAAVALTILSFKGFTTITNSGSEIVEPKKNVGRAIIVSILISLVVYLILAWTVSTSLPLSRIIEARDYSLAEAARPAFGDYGVWFTVAIAIIATISGIIASVFAVSRMLAMLTNMKLIPHSHFGMPGKIQKHTLVYTIVLAMVLTVVFDLSRIASVGAILYLVMDMIIHWGVFKKLRGKVKANKGIVLTALILDAIVLSAFLWIKAKTDLLIVGVSILFIIVVFIGEHFFLRRTTQE</sequence>
<dbReference type="EMBL" id="JAKIJS010000001">
    <property type="protein sequence ID" value="MCF6136598.1"/>
    <property type="molecule type" value="Genomic_DNA"/>
</dbReference>
<proteinExistence type="predicted"/>
<dbReference type="Proteomes" id="UP001649381">
    <property type="component" value="Unassembled WGS sequence"/>
</dbReference>
<dbReference type="PANTHER" id="PTHR42770">
    <property type="entry name" value="AMINO ACID TRANSPORTER-RELATED"/>
    <property type="match status" value="1"/>
</dbReference>
<dbReference type="InterPro" id="IPR050367">
    <property type="entry name" value="APC_superfamily"/>
</dbReference>
<dbReference type="Gene3D" id="1.20.1740.10">
    <property type="entry name" value="Amino acid/polyamine transporter I"/>
    <property type="match status" value="1"/>
</dbReference>
<evidence type="ECO:0000256" key="5">
    <source>
        <dbReference type="ARBA" id="ARBA00023136"/>
    </source>
</evidence>
<comment type="subcellular location">
    <subcellularLocation>
        <location evidence="1">Cell membrane</location>
        <topology evidence="1">Multi-pass membrane protein</topology>
    </subcellularLocation>
</comment>
<comment type="caution">
    <text evidence="7">The sequence shown here is derived from an EMBL/GenBank/DDBJ whole genome shotgun (WGS) entry which is preliminary data.</text>
</comment>